<organism evidence="2 3">
    <name type="scientific">Saccharolobus caldissimus</name>
    <dbReference type="NCBI Taxonomy" id="1702097"/>
    <lineage>
        <taxon>Archaea</taxon>
        <taxon>Thermoproteota</taxon>
        <taxon>Thermoprotei</taxon>
        <taxon>Sulfolobales</taxon>
        <taxon>Sulfolobaceae</taxon>
        <taxon>Saccharolobus</taxon>
    </lineage>
</organism>
<dbReference type="Proteomes" id="UP001319921">
    <property type="component" value="Chromosome"/>
</dbReference>
<reference evidence="2 3" key="1">
    <citation type="journal article" date="2022" name="Microbiol. Resour. Announc.">
        <title>Complete Genome Sequence of the Hyperthermophilic and Acidophilic Archaeon Saccharolobus caldissimus Strain HS-3T.</title>
        <authorList>
            <person name="Sakai H.D."/>
            <person name="Kurosawa N."/>
        </authorList>
    </citation>
    <scope>NUCLEOTIDE SEQUENCE [LARGE SCALE GENOMIC DNA]</scope>
    <source>
        <strain evidence="2 3">JCM32116</strain>
    </source>
</reference>
<feature type="domain" description="Peptidase M28" evidence="1">
    <location>
        <begin position="186"/>
        <end position="347"/>
    </location>
</feature>
<dbReference type="RefSeq" id="WP_229571648.1">
    <property type="nucleotide sequence ID" value="NZ_AP025226.1"/>
</dbReference>
<dbReference type="KEGG" id="scas:SACC_06800"/>
<dbReference type="Gene3D" id="3.40.630.10">
    <property type="entry name" value="Zn peptidases"/>
    <property type="match status" value="1"/>
</dbReference>
<evidence type="ECO:0000259" key="1">
    <source>
        <dbReference type="Pfam" id="PF04389"/>
    </source>
</evidence>
<evidence type="ECO:0000313" key="3">
    <source>
        <dbReference type="Proteomes" id="UP001319921"/>
    </source>
</evidence>
<dbReference type="GeneID" id="68865415"/>
<protein>
    <submittedName>
        <fullName evidence="2">Zn-dependent exopeptidase M28</fullName>
    </submittedName>
</protein>
<dbReference type="Pfam" id="PF04389">
    <property type="entry name" value="Peptidase_M28"/>
    <property type="match status" value="1"/>
</dbReference>
<name>A0AAQ4CPD2_9CREN</name>
<dbReference type="AlphaFoldDB" id="A0AAQ4CPD2"/>
<proteinExistence type="predicted"/>
<evidence type="ECO:0000313" key="2">
    <source>
        <dbReference type="EMBL" id="BDB97663.1"/>
    </source>
</evidence>
<accession>A0AAQ4CPD2</accession>
<gene>
    <name evidence="2" type="ORF">SACC_06800</name>
</gene>
<dbReference type="InterPro" id="IPR007484">
    <property type="entry name" value="Peptidase_M28"/>
</dbReference>
<dbReference type="EMBL" id="AP025226">
    <property type="protein sequence ID" value="BDB97663.1"/>
    <property type="molecule type" value="Genomic_DNA"/>
</dbReference>
<sequence length="489" mass="56838">MILERLKALSKYGEIISGSRTEIKIRDEIKKFLEDVCDEIRITPIRTLNWEQRELIFECNGKRFNAISLPYSLSIDIEAQVVGEFDECKNNVIKIKVNDLYEINKYYIRSVDSGCFGVIFTLDDKMRKFIIKYGDLLSYKPNPPPPIPAIYVKASDFPYITGKCRILLKTSINPYATGYIIEGIVNSRNENKAIHITAHHDHWFYGERDDLLAVALLPEFASNLYEIHLISFTAEESGAINFSTFSWSYGSRTFLQKIINLDNIILNINLDNIGENNIVIKTVPSMVTNIRKFYDNVISIPEIYTDSYSYVKKGIPSINIESAPNPHYHSESDIIEAKDDRIINNIKITINLINRIINNNIEFNVKEMEEYLKNIMYNLPLSLKTYLINITDKLNQNDIYILRELFKFYGGIISLDKPYANVKLFHKIIGIEEARSASSKICIEDLGCLEKVKDYEEYNRYYSYYISELKEQITNDYLDKLYLLLKKFL</sequence>
<keyword evidence="3" id="KW-1185">Reference proteome</keyword>
<dbReference type="SUPFAM" id="SSF53187">
    <property type="entry name" value="Zn-dependent exopeptidases"/>
    <property type="match status" value="1"/>
</dbReference>